<feature type="compositionally biased region" description="Acidic residues" evidence="1">
    <location>
        <begin position="1253"/>
        <end position="1264"/>
    </location>
</feature>
<sequence length="1357" mass="153276">WLSKDATALSPGLHNLTFRAVDEYNVWSINYTTQIYVSTYPVVSNLSIESTYEYPVDQEMIWFNGSVSDYDGGSLINFQWFSSIDGNLGEALTTNKRLSNGAHEIRFRAQDNEGHWSAWNYSYYFVDEHPIHDVQTESNEIYRGFILPISFAVGDNSTLPSQFSVEIEINVTASNWSNQSLVQPSYNGTLWEGIFGPSLDMQPGSYQVRGRTTQDETRTTPWIHLFDIEVLNNAPVIREVIFSNTTLERSQQSSLKLNITDLEAQDNLSVLDVHVFYFDKLEEDWLPGFLSDIYFNESSGLFEVDVLPPRELKVGKYDLKLEVTDLDGELVTLTQDNAFTLINSLPVVQELETKTLDHYDQGNSTFWLNVTGEDFDGEIFRYEWLSSRQGPLPCTTSDCELDAQDLSPGIHEISVYAVDEDGELSEPLVFEIEVTEVATQAEGTAAIIEFVVGNPLVLGGTILAGLLLVGSTLLFRRGEEVFVEEEFEDVLPRDPVQAWLPPLELNDYEVVLAEFFAKRRESYLAYPNNEEILDFLHNNREKYAISSYFEVPTSPTELLQEWALPANLRYNVHLDDVRKSIVNTILDDTTGKNFVIIGEPGVGKSVIGFDVFDRLMDRMPVGRITTYSIGNVHEKFAIRLFYDDIPENPELIQVLQERKINGLVVTAREADWRSLPRDFQNMFERLTVPLFPEDEMLNLASRMLAFSGLLYEPQALDKLAVYSEGSPIYVWSLIRELVSKDIKKLTLTYLNENSMKGMTNYVSLLLQQLLKDAGEYKSGGYHTLSAVNFLSTHMAEKNSHELFFRAFSEQLSEHTKAIFNDEMDTMTFNHAMAYLSGEGSQVRFPHDTWADVLEGEGSMNPFRAEIQTIVQEFSDTGVFEKVKREAVPKAWETAVSRYEKSPSRQHEALLALADTLFRNFGVKDLKKLGVDSDLVLEVATTYSHLPLAAMLVSKIQAATPQQVTKIINIQDTVSEQNSFGDTSSHPPYTMEELYLLYNDGRLIASEHSREAKVDSDIMSSMLTAINDFVKDSFQTEGNLGAIDYGENKIILERGDNTVLGAVIYGEATRDLRSKMGAAVRTIEDEYAEIMASWDGDVGLLAGTSKILAPLMELTDGVTRDMIEDYLSMQEVRMRSSSNEFQGFLEAKANINNYASKSITDVVLGLDYNKSKLKLVKILPEYKHDIFKVNVEKISGYNELELKIYFEVLDKKKIGLSLRLDYTNPRGEGSRVSSIPCDGITFKTSVKKPKLEDLEPEEEPEEEEILSGPVEESTPAEIDIGKLEVPISEVEEEVEEKVEEPVDLGESGMDDLLDKLSELSSEDSSEEKESKKSKKKPSKDDDKEDDFMAELSKKLGEL</sequence>
<organism evidence="2">
    <name type="scientific">marine metagenome</name>
    <dbReference type="NCBI Taxonomy" id="408172"/>
    <lineage>
        <taxon>unclassified sequences</taxon>
        <taxon>metagenomes</taxon>
        <taxon>ecological metagenomes</taxon>
    </lineage>
</organism>
<feature type="non-terminal residue" evidence="2">
    <location>
        <position position="1"/>
    </location>
</feature>
<dbReference type="SUPFAM" id="SSF52540">
    <property type="entry name" value="P-loop containing nucleoside triphosphate hydrolases"/>
    <property type="match status" value="1"/>
</dbReference>
<name>A0A381YDH4_9ZZZZ</name>
<evidence type="ECO:0000256" key="1">
    <source>
        <dbReference type="SAM" id="MobiDB-lite"/>
    </source>
</evidence>
<reference evidence="2" key="1">
    <citation type="submission" date="2018-05" db="EMBL/GenBank/DDBJ databases">
        <authorList>
            <person name="Lanie J.A."/>
            <person name="Ng W.-L."/>
            <person name="Kazmierczak K.M."/>
            <person name="Andrzejewski T.M."/>
            <person name="Davidsen T.M."/>
            <person name="Wayne K.J."/>
            <person name="Tettelin H."/>
            <person name="Glass J.I."/>
            <person name="Rusch D."/>
            <person name="Podicherti R."/>
            <person name="Tsui H.-C.T."/>
            <person name="Winkler M.E."/>
        </authorList>
    </citation>
    <scope>NUCLEOTIDE SEQUENCE</scope>
</reference>
<feature type="compositionally biased region" description="Acidic residues" evidence="1">
    <location>
        <begin position="1288"/>
        <end position="1310"/>
    </location>
</feature>
<dbReference type="InterPro" id="IPR027417">
    <property type="entry name" value="P-loop_NTPase"/>
</dbReference>
<dbReference type="EMBL" id="UINC01017947">
    <property type="protein sequence ID" value="SVA74940.1"/>
    <property type="molecule type" value="Genomic_DNA"/>
</dbReference>
<feature type="region of interest" description="Disordered" evidence="1">
    <location>
        <begin position="1247"/>
        <end position="1357"/>
    </location>
</feature>
<accession>A0A381YDH4</accession>
<gene>
    <name evidence="2" type="ORF">METZ01_LOCUS127794</name>
</gene>
<proteinExistence type="predicted"/>
<protein>
    <submittedName>
        <fullName evidence="2">Uncharacterized protein</fullName>
    </submittedName>
</protein>
<evidence type="ECO:0000313" key="2">
    <source>
        <dbReference type="EMBL" id="SVA74940.1"/>
    </source>
</evidence>